<name>A0A916TAF0_9HYPH</name>
<dbReference type="OrthoDB" id="9793058at2"/>
<dbReference type="Pfam" id="PF01451">
    <property type="entry name" value="LMWPc"/>
    <property type="match status" value="1"/>
</dbReference>
<feature type="domain" description="Phosphotyrosine protein phosphatase I" evidence="2">
    <location>
        <begin position="6"/>
        <end position="144"/>
    </location>
</feature>
<organism evidence="3 4">
    <name type="scientific">Roseibium aquae</name>
    <dbReference type="NCBI Taxonomy" id="1323746"/>
    <lineage>
        <taxon>Bacteria</taxon>
        <taxon>Pseudomonadati</taxon>
        <taxon>Pseudomonadota</taxon>
        <taxon>Alphaproteobacteria</taxon>
        <taxon>Hyphomicrobiales</taxon>
        <taxon>Stappiaceae</taxon>
        <taxon>Roseibium</taxon>
    </lineage>
</organism>
<accession>A0A916TAF0</accession>
<evidence type="ECO:0000313" key="4">
    <source>
        <dbReference type="Proteomes" id="UP000605148"/>
    </source>
</evidence>
<evidence type="ECO:0000256" key="1">
    <source>
        <dbReference type="ARBA" id="ARBA00022849"/>
    </source>
</evidence>
<reference evidence="3" key="2">
    <citation type="submission" date="2020-09" db="EMBL/GenBank/DDBJ databases">
        <authorList>
            <person name="Sun Q."/>
            <person name="Zhou Y."/>
        </authorList>
    </citation>
    <scope>NUCLEOTIDE SEQUENCE</scope>
    <source>
        <strain evidence="3">CGMCC 1.12426</strain>
    </source>
</reference>
<sequence>MSDNAYNVLFLCTGNSARSIMAEAILNRLGNGRFKAYSAGSAPAGAVNPHALRVLETGNFKTEFARSKSWDEFAEPGAPVMDFVFTVCDQAAQESCPVWPGQPMTAHWGVADPVRAEGNETEKQLAFAEAFRMLNNRISIFVSLPLSSLDKLSLQKKLDDIGRDVADAPKGEPAGA</sequence>
<keyword evidence="4" id="KW-1185">Reference proteome</keyword>
<dbReference type="InterPro" id="IPR036196">
    <property type="entry name" value="Ptyr_pPase_sf"/>
</dbReference>
<dbReference type="CDD" id="cd16345">
    <property type="entry name" value="LMWP_ArsC"/>
    <property type="match status" value="1"/>
</dbReference>
<protein>
    <recommendedName>
        <fullName evidence="2">Phosphotyrosine protein phosphatase I domain-containing protein</fullName>
    </recommendedName>
</protein>
<dbReference type="SMART" id="SM00226">
    <property type="entry name" value="LMWPc"/>
    <property type="match status" value="1"/>
</dbReference>
<proteinExistence type="predicted"/>
<dbReference type="PANTHER" id="PTHR43428">
    <property type="entry name" value="ARSENATE REDUCTASE"/>
    <property type="match status" value="1"/>
</dbReference>
<keyword evidence="1" id="KW-0059">Arsenical resistance</keyword>
<dbReference type="SUPFAM" id="SSF52788">
    <property type="entry name" value="Phosphotyrosine protein phosphatases I"/>
    <property type="match status" value="1"/>
</dbReference>
<dbReference type="RefSeq" id="WP_150495158.1">
    <property type="nucleotide sequence ID" value="NZ_BMFA01000002.1"/>
</dbReference>
<dbReference type="Gene3D" id="3.40.50.2300">
    <property type="match status" value="1"/>
</dbReference>
<gene>
    <name evidence="3" type="ORF">GCM10011316_07470</name>
</gene>
<evidence type="ECO:0000313" key="3">
    <source>
        <dbReference type="EMBL" id="GGB37890.1"/>
    </source>
</evidence>
<dbReference type="AlphaFoldDB" id="A0A916TAF0"/>
<reference evidence="3" key="1">
    <citation type="journal article" date="2014" name="Int. J. Syst. Evol. Microbiol.">
        <title>Complete genome sequence of Corynebacterium casei LMG S-19264T (=DSM 44701T), isolated from a smear-ripened cheese.</title>
        <authorList>
            <consortium name="US DOE Joint Genome Institute (JGI-PGF)"/>
            <person name="Walter F."/>
            <person name="Albersmeier A."/>
            <person name="Kalinowski J."/>
            <person name="Ruckert C."/>
        </authorList>
    </citation>
    <scope>NUCLEOTIDE SEQUENCE</scope>
    <source>
        <strain evidence="3">CGMCC 1.12426</strain>
    </source>
</reference>
<dbReference type="GO" id="GO:0046685">
    <property type="term" value="P:response to arsenic-containing substance"/>
    <property type="evidence" value="ECO:0007669"/>
    <property type="project" value="UniProtKB-KW"/>
</dbReference>
<evidence type="ECO:0000259" key="2">
    <source>
        <dbReference type="SMART" id="SM00226"/>
    </source>
</evidence>
<dbReference type="EMBL" id="BMFA01000002">
    <property type="protein sequence ID" value="GGB37890.1"/>
    <property type="molecule type" value="Genomic_DNA"/>
</dbReference>
<comment type="caution">
    <text evidence="3">The sequence shown here is derived from an EMBL/GenBank/DDBJ whole genome shotgun (WGS) entry which is preliminary data.</text>
</comment>
<dbReference type="PANTHER" id="PTHR43428:SF1">
    <property type="entry name" value="ARSENATE REDUCTASE"/>
    <property type="match status" value="1"/>
</dbReference>
<dbReference type="Proteomes" id="UP000605148">
    <property type="component" value="Unassembled WGS sequence"/>
</dbReference>
<dbReference type="InterPro" id="IPR023485">
    <property type="entry name" value="Ptyr_pPase"/>
</dbReference>